<dbReference type="WBParaSite" id="BXY_0202200.1">
    <property type="protein sequence ID" value="BXY_0202200.1"/>
    <property type="gene ID" value="BXY_0202200"/>
</dbReference>
<gene>
    <name evidence="1" type="ORF">BXYJ_LOCUS12779</name>
</gene>
<evidence type="ECO:0000313" key="3">
    <source>
        <dbReference type="Proteomes" id="UP000659654"/>
    </source>
</evidence>
<organism evidence="2 4">
    <name type="scientific">Bursaphelenchus xylophilus</name>
    <name type="common">Pinewood nematode worm</name>
    <name type="synonym">Aphelenchoides xylophilus</name>
    <dbReference type="NCBI Taxonomy" id="6326"/>
    <lineage>
        <taxon>Eukaryota</taxon>
        <taxon>Metazoa</taxon>
        <taxon>Ecdysozoa</taxon>
        <taxon>Nematoda</taxon>
        <taxon>Chromadorea</taxon>
        <taxon>Rhabditida</taxon>
        <taxon>Tylenchina</taxon>
        <taxon>Tylenchomorpha</taxon>
        <taxon>Aphelenchoidea</taxon>
        <taxon>Aphelenchoididae</taxon>
        <taxon>Bursaphelenchus</taxon>
    </lineage>
</organism>
<dbReference type="AlphaFoldDB" id="A0A1I7RMT6"/>
<keyword evidence="3" id="KW-1185">Reference proteome</keyword>
<evidence type="ECO:0000313" key="4">
    <source>
        <dbReference type="WBParaSite" id="BXY_0202200.1"/>
    </source>
</evidence>
<sequence>MFSSKKASVVRRPKACFTYWKTDSNLGISYLTFRKLEDGPFKCFVHYYTNAFEVDDAKIVFWYYTDRVVRIMRAVPRSCNLILNRATSVEVRNESNQSNIYIETTEVSGEFRLLAFPAHPMDILFLSQKITSLELAQNFKHFSAGNFARDLSLVDEKICYAMDKTLSGANLQTINCHINTFQVNMKVILETKVKKLHFVVDRLNIKGFHFLNVNTTVEELGFDLSVELFNKNHWFFQSFIKSFPSVTSINLHLEMEENFGHNKVSKWESVMKFPERYPDIAFFFETGNIEILQCCDDLEKLDVEDPNYDYYRHENINITFKRGNLALPFMQGAPLE</sequence>
<dbReference type="Proteomes" id="UP000095284">
    <property type="component" value="Unplaced"/>
</dbReference>
<name>A0A1I7RMT6_BURXY</name>
<dbReference type="Proteomes" id="UP000582659">
    <property type="component" value="Unassembled WGS sequence"/>
</dbReference>
<accession>A0A1I7RMT6</accession>
<evidence type="ECO:0000313" key="1">
    <source>
        <dbReference type="EMBL" id="CAD5232688.1"/>
    </source>
</evidence>
<dbReference type="EMBL" id="CAJFCV020000005">
    <property type="protein sequence ID" value="CAG9125485.1"/>
    <property type="molecule type" value="Genomic_DNA"/>
</dbReference>
<dbReference type="Proteomes" id="UP000659654">
    <property type="component" value="Unassembled WGS sequence"/>
</dbReference>
<evidence type="ECO:0000313" key="2">
    <source>
        <dbReference type="Proteomes" id="UP000095284"/>
    </source>
</evidence>
<reference evidence="4" key="1">
    <citation type="submission" date="2016-11" db="UniProtKB">
        <authorList>
            <consortium name="WormBaseParasite"/>
        </authorList>
    </citation>
    <scope>IDENTIFICATION</scope>
</reference>
<proteinExistence type="predicted"/>
<protein>
    <submittedName>
        <fullName evidence="1">(pine wood nematode) hypothetical protein</fullName>
    </submittedName>
</protein>
<dbReference type="EMBL" id="CAJFDI010000005">
    <property type="protein sequence ID" value="CAD5232688.1"/>
    <property type="molecule type" value="Genomic_DNA"/>
</dbReference>
<reference evidence="1" key="2">
    <citation type="submission" date="2020-09" db="EMBL/GenBank/DDBJ databases">
        <authorList>
            <person name="Kikuchi T."/>
        </authorList>
    </citation>
    <scope>NUCLEOTIDE SEQUENCE</scope>
    <source>
        <strain evidence="1">Ka4C1</strain>
    </source>
</reference>